<name>A0A9E7MRM2_9CAUD</name>
<proteinExistence type="predicted"/>
<reference evidence="1 2" key="1">
    <citation type="submission" date="2022-05" db="EMBL/GenBank/DDBJ databases">
        <authorList>
            <person name="Friedrich I."/>
            <person name="Poehlein A."/>
            <person name="Schneider D."/>
            <person name="Hertel R."/>
            <person name="Daniel R."/>
        </authorList>
    </citation>
    <scope>NUCLEOTIDE SEQUENCE [LARGE SCALE GENOMIC DNA]</scope>
</reference>
<gene>
    <name evidence="1" type="ORF">KIKIMORA_01240</name>
</gene>
<sequence>MLQMKTDYRRIGKRAFHDAVRRYEMAYGGLAFEVPVGGLPTRVDWRHNGRLIGFVIKATSTRDDDVYWIDRSLV</sequence>
<keyword evidence="2" id="KW-1185">Reference proteome</keyword>
<organism evidence="1 2">
    <name type="scientific">Brevundimonas phage vB_BpoS-Kikimora</name>
    <dbReference type="NCBI Taxonomy" id="2948601"/>
    <lineage>
        <taxon>Viruses</taxon>
        <taxon>Duplodnaviria</taxon>
        <taxon>Heunggongvirae</taxon>
        <taxon>Uroviricota</taxon>
        <taxon>Caudoviricetes</taxon>
        <taxon>Jeanschmidtviridae</taxon>
        <taxon>Kikimoravirus</taxon>
        <taxon>Kikimoravirus kikimora</taxon>
    </lineage>
</organism>
<evidence type="ECO:0000313" key="1">
    <source>
        <dbReference type="EMBL" id="USN15270.1"/>
    </source>
</evidence>
<evidence type="ECO:0000313" key="2">
    <source>
        <dbReference type="Proteomes" id="UP001056576"/>
    </source>
</evidence>
<protein>
    <submittedName>
        <fullName evidence="1">Uncharacterized protein</fullName>
    </submittedName>
</protein>
<accession>A0A9E7MRM2</accession>
<dbReference type="Proteomes" id="UP001056576">
    <property type="component" value="Segment"/>
</dbReference>
<dbReference type="EMBL" id="ON529857">
    <property type="protein sequence ID" value="USN15270.1"/>
    <property type="molecule type" value="Genomic_DNA"/>
</dbReference>